<keyword evidence="2 6" id="KW-0808">Transferase</keyword>
<name>A0A7S0I3W0_9CRYP</name>
<comment type="similarity">
    <text evidence="6">Belongs to the FPP/GGPP synthase family.</text>
</comment>
<comment type="cofactor">
    <cofactor evidence="1">
        <name>Mg(2+)</name>
        <dbReference type="ChEBI" id="CHEBI:18420"/>
    </cofactor>
</comment>
<evidence type="ECO:0000256" key="6">
    <source>
        <dbReference type="RuleBase" id="RU004466"/>
    </source>
</evidence>
<evidence type="ECO:0008006" key="8">
    <source>
        <dbReference type="Google" id="ProtNLM"/>
    </source>
</evidence>
<evidence type="ECO:0000256" key="3">
    <source>
        <dbReference type="ARBA" id="ARBA00022723"/>
    </source>
</evidence>
<dbReference type="SFLD" id="SFLDS00005">
    <property type="entry name" value="Isoprenoid_Synthase_Type_I"/>
    <property type="match status" value="1"/>
</dbReference>
<keyword evidence="3" id="KW-0479">Metal-binding</keyword>
<evidence type="ECO:0000256" key="2">
    <source>
        <dbReference type="ARBA" id="ARBA00022679"/>
    </source>
</evidence>
<dbReference type="PROSITE" id="PS00723">
    <property type="entry name" value="POLYPRENYL_SYNTHASE_1"/>
    <property type="match status" value="1"/>
</dbReference>
<dbReference type="Pfam" id="PF00348">
    <property type="entry name" value="polyprenyl_synt"/>
    <property type="match status" value="1"/>
</dbReference>
<evidence type="ECO:0000256" key="5">
    <source>
        <dbReference type="ARBA" id="ARBA00033740"/>
    </source>
</evidence>
<proteinExistence type="inferred from homology"/>
<dbReference type="InterPro" id="IPR033749">
    <property type="entry name" value="Polyprenyl_synt_CS"/>
</dbReference>
<accession>A0A7S0I3W0</accession>
<dbReference type="GO" id="GO:0046872">
    <property type="term" value="F:metal ion binding"/>
    <property type="evidence" value="ECO:0007669"/>
    <property type="project" value="UniProtKB-KW"/>
</dbReference>
<dbReference type="SFLD" id="SFLDG01017">
    <property type="entry name" value="Polyprenyl_Transferase_Like"/>
    <property type="match status" value="1"/>
</dbReference>
<dbReference type="PANTHER" id="PTHR11525">
    <property type="entry name" value="FARNESYL-PYROPHOSPHATE SYNTHETASE"/>
    <property type="match status" value="1"/>
</dbReference>
<dbReference type="SUPFAM" id="SSF48576">
    <property type="entry name" value="Terpenoid synthases"/>
    <property type="match status" value="1"/>
</dbReference>
<organism evidence="7">
    <name type="scientific">Hanusia phi</name>
    <dbReference type="NCBI Taxonomy" id="3032"/>
    <lineage>
        <taxon>Eukaryota</taxon>
        <taxon>Cryptophyceae</taxon>
        <taxon>Pyrenomonadales</taxon>
        <taxon>Geminigeraceae</taxon>
        <taxon>Hanusia</taxon>
    </lineage>
</organism>
<keyword evidence="4" id="KW-0460">Magnesium</keyword>
<comment type="pathway">
    <text evidence="5">Pheromone biosynthesis.</text>
</comment>
<dbReference type="Gene3D" id="1.10.600.10">
    <property type="entry name" value="Farnesyl Diphosphate Synthase"/>
    <property type="match status" value="1"/>
</dbReference>
<dbReference type="FunFam" id="1.10.600.10:FF:000021">
    <property type="entry name" value="Farnesyl pyrophosphate synthase"/>
    <property type="match status" value="1"/>
</dbReference>
<evidence type="ECO:0000256" key="1">
    <source>
        <dbReference type="ARBA" id="ARBA00001946"/>
    </source>
</evidence>
<dbReference type="PANTHER" id="PTHR11525:SF0">
    <property type="entry name" value="FARNESYL PYROPHOSPHATE SYNTHASE"/>
    <property type="match status" value="1"/>
</dbReference>
<dbReference type="EMBL" id="HBEO01036278">
    <property type="protein sequence ID" value="CAD8510181.1"/>
    <property type="molecule type" value="Transcribed_RNA"/>
</dbReference>
<dbReference type="GO" id="GO:0045337">
    <property type="term" value="P:farnesyl diphosphate biosynthetic process"/>
    <property type="evidence" value="ECO:0007669"/>
    <property type="project" value="TreeGrafter"/>
</dbReference>
<dbReference type="InterPro" id="IPR000092">
    <property type="entry name" value="Polyprenyl_synt"/>
</dbReference>
<protein>
    <recommendedName>
        <fullName evidence="8">Farnesyl diphosphate synthase</fullName>
    </recommendedName>
</protein>
<dbReference type="GO" id="GO:0004337">
    <property type="term" value="F:(2E,6E)-farnesyl diphosphate synthase activity"/>
    <property type="evidence" value="ECO:0007669"/>
    <property type="project" value="TreeGrafter"/>
</dbReference>
<gene>
    <name evidence="7" type="ORF">HPHI1048_LOCUS24608</name>
</gene>
<evidence type="ECO:0000256" key="4">
    <source>
        <dbReference type="ARBA" id="ARBA00022842"/>
    </source>
</evidence>
<sequence length="326" mass="37609">MLPKELPEESVAYIKKMCHYTCYGGKMTRGITVGSTYMDVAKSRGEEASDKALFVSKVIGWCIEWLQACFLVLDDIMDESQTRRGQPCWYKLPEVKKMAINDGLILESCIFLLLKKHVKPYSVDLYHNCVELFREVSFQTELGQLLDMTTESPEGRLDFSRFTIERYKLIVKYKTAFYSFYLPVAAGLYLAGLTGEKDLDLTKEITIAMGEYFQIQDDFLDCYGDPETIGKIGTDIQDKKCSWLCVQALMKCNEEQRKIMDENYGQHDDAKVAKIKNLYNELDLKNAFEVYEEESHQEIKKMIERVDGIPKSVFASLLAKIYKRSK</sequence>
<dbReference type="GO" id="GO:0004161">
    <property type="term" value="F:dimethylallyltranstransferase activity"/>
    <property type="evidence" value="ECO:0007669"/>
    <property type="project" value="TreeGrafter"/>
</dbReference>
<evidence type="ECO:0000313" key="7">
    <source>
        <dbReference type="EMBL" id="CAD8510181.1"/>
    </source>
</evidence>
<dbReference type="InterPro" id="IPR039702">
    <property type="entry name" value="FPS1-like"/>
</dbReference>
<dbReference type="GO" id="GO:0005737">
    <property type="term" value="C:cytoplasm"/>
    <property type="evidence" value="ECO:0007669"/>
    <property type="project" value="TreeGrafter"/>
</dbReference>
<dbReference type="PROSITE" id="PS00444">
    <property type="entry name" value="POLYPRENYL_SYNTHASE_2"/>
    <property type="match status" value="1"/>
</dbReference>
<reference evidence="7" key="1">
    <citation type="submission" date="2021-01" db="EMBL/GenBank/DDBJ databases">
        <authorList>
            <person name="Corre E."/>
            <person name="Pelletier E."/>
            <person name="Niang G."/>
            <person name="Scheremetjew M."/>
            <person name="Finn R."/>
            <person name="Kale V."/>
            <person name="Holt S."/>
            <person name="Cochrane G."/>
            <person name="Meng A."/>
            <person name="Brown T."/>
            <person name="Cohen L."/>
        </authorList>
    </citation>
    <scope>NUCLEOTIDE SEQUENCE</scope>
    <source>
        <strain evidence="7">CCMP325</strain>
    </source>
</reference>
<dbReference type="CDD" id="cd00685">
    <property type="entry name" value="Trans_IPPS_HT"/>
    <property type="match status" value="1"/>
</dbReference>
<dbReference type="InterPro" id="IPR008949">
    <property type="entry name" value="Isoprenoid_synthase_dom_sf"/>
</dbReference>
<dbReference type="AlphaFoldDB" id="A0A7S0I3W0"/>
<dbReference type="GO" id="GO:0042811">
    <property type="term" value="P:pheromone biosynthetic process"/>
    <property type="evidence" value="ECO:0007669"/>
    <property type="project" value="UniProtKB-ARBA"/>
</dbReference>